<evidence type="ECO:0000313" key="2">
    <source>
        <dbReference type="Proteomes" id="UP000177230"/>
    </source>
</evidence>
<dbReference type="EMBL" id="MFFM01000017">
    <property type="protein sequence ID" value="OGF13454.1"/>
    <property type="molecule type" value="Genomic_DNA"/>
</dbReference>
<evidence type="ECO:0000313" key="1">
    <source>
        <dbReference type="EMBL" id="OGF13454.1"/>
    </source>
</evidence>
<protein>
    <submittedName>
        <fullName evidence="1">Uncharacterized protein</fullName>
    </submittedName>
</protein>
<proteinExistence type="predicted"/>
<accession>A0A1F5RGJ8</accession>
<comment type="caution">
    <text evidence="1">The sequence shown here is derived from an EMBL/GenBank/DDBJ whole genome shotgun (WGS) entry which is preliminary data.</text>
</comment>
<name>A0A1F5RGJ8_9BACT</name>
<gene>
    <name evidence="1" type="ORF">A2024_06330</name>
</gene>
<dbReference type="Pfam" id="PF19027">
    <property type="entry name" value="DUF5752"/>
    <property type="match status" value="1"/>
</dbReference>
<dbReference type="Proteomes" id="UP000177230">
    <property type="component" value="Unassembled WGS sequence"/>
</dbReference>
<sequence>MLNTAQNPFIFMTSSSLVTITDRRAGNIKELLEGIREVSGSSIYHHSHQVYREWQTFGRPPIHDFGYWVGEVIREKGLGERLAAVDPTQYDDIRSFRNRLAEIIEEHLASDPIINQAPPGSQFNFCESTSVILDTGTRAGNLDEFIQALGMITRRSLYYHLFEARIRLHRFDNDFSIWLREHLEAPEIADEISKLDISVYSLEQIRGHLFIILGKFRGVPPRELVKKVVQLPAEMIELLMDTISYPVRSLNRFIDEKIKPEDLPDLRLRSKNKRGKK</sequence>
<reference evidence="1 2" key="1">
    <citation type="journal article" date="2016" name="Nat. Commun.">
        <title>Thousands of microbial genomes shed light on interconnected biogeochemical processes in an aquifer system.</title>
        <authorList>
            <person name="Anantharaman K."/>
            <person name="Brown C.T."/>
            <person name="Hug L.A."/>
            <person name="Sharon I."/>
            <person name="Castelle C.J."/>
            <person name="Probst A.J."/>
            <person name="Thomas B.C."/>
            <person name="Singh A."/>
            <person name="Wilkins M.J."/>
            <person name="Karaoz U."/>
            <person name="Brodie E.L."/>
            <person name="Williams K.H."/>
            <person name="Hubbard S.S."/>
            <person name="Banfield J.F."/>
        </authorList>
    </citation>
    <scope>NUCLEOTIDE SEQUENCE [LARGE SCALE GENOMIC DNA]</scope>
</reference>
<dbReference type="AlphaFoldDB" id="A0A1F5RGJ8"/>
<organism evidence="1 2">
    <name type="scientific">Candidatus Edwardsbacteria bacterium GWF2_54_11</name>
    <dbReference type="NCBI Taxonomy" id="1817851"/>
    <lineage>
        <taxon>Bacteria</taxon>
        <taxon>Candidatus Edwardsiibacteriota</taxon>
    </lineage>
</organism>
<dbReference type="InterPro" id="IPR044036">
    <property type="entry name" value="DUF5752"/>
</dbReference>